<proteinExistence type="predicted"/>
<gene>
    <name evidence="1" type="ORF">E1163_00370</name>
</gene>
<keyword evidence="2" id="KW-1185">Reference proteome</keyword>
<dbReference type="NCBIfam" id="TIGR03696">
    <property type="entry name" value="Rhs_assc_core"/>
    <property type="match status" value="1"/>
</dbReference>
<dbReference type="InterPro" id="IPR050708">
    <property type="entry name" value="T6SS_VgrG/RHS"/>
</dbReference>
<dbReference type="Gene3D" id="2.180.10.10">
    <property type="entry name" value="RHS repeat-associated core"/>
    <property type="match status" value="1"/>
</dbReference>
<name>A0ABW9RHI1_9BACT</name>
<dbReference type="PANTHER" id="PTHR32305">
    <property type="match status" value="1"/>
</dbReference>
<feature type="non-terminal residue" evidence="1">
    <location>
        <position position="1"/>
    </location>
</feature>
<comment type="caution">
    <text evidence="1">The sequence shown here is derived from an EMBL/GenBank/DDBJ whole genome shotgun (WGS) entry which is preliminary data.</text>
</comment>
<protein>
    <submittedName>
        <fullName evidence="1">RHS repeat-associated core domain-containing protein</fullName>
    </submittedName>
</protein>
<accession>A0ABW9RHI1</accession>
<reference evidence="1 2" key="1">
    <citation type="submission" date="2019-02" db="EMBL/GenBank/DDBJ databases">
        <authorList>
            <person name="Goldberg S.R."/>
            <person name="Haltli B.A."/>
            <person name="Correa H."/>
            <person name="Russell K.G."/>
        </authorList>
    </citation>
    <scope>NUCLEOTIDE SEQUENCE [LARGE SCALE GENOMIC DNA]</scope>
    <source>
        <strain evidence="1 2">JCM 16186</strain>
    </source>
</reference>
<evidence type="ECO:0000313" key="1">
    <source>
        <dbReference type="EMBL" id="MTI23396.1"/>
    </source>
</evidence>
<dbReference type="PANTHER" id="PTHR32305:SF15">
    <property type="entry name" value="PROTEIN RHSA-RELATED"/>
    <property type="match status" value="1"/>
</dbReference>
<organism evidence="1 2">
    <name type="scientific">Fulvivirga kasyanovii</name>
    <dbReference type="NCBI Taxonomy" id="396812"/>
    <lineage>
        <taxon>Bacteria</taxon>
        <taxon>Pseudomonadati</taxon>
        <taxon>Bacteroidota</taxon>
        <taxon>Cytophagia</taxon>
        <taxon>Cytophagales</taxon>
        <taxon>Fulvivirgaceae</taxon>
        <taxon>Fulvivirga</taxon>
    </lineage>
</organism>
<dbReference type="EMBL" id="SMLW01000137">
    <property type="protein sequence ID" value="MTI23396.1"/>
    <property type="molecule type" value="Genomic_DNA"/>
</dbReference>
<dbReference type="RefSeq" id="WP_185155885.1">
    <property type="nucleotide sequence ID" value="NZ_SMLW01000137.1"/>
</dbReference>
<sequence>VLETSDYYPFGLTFNSYQRVTAKENRYLYNGKERINELDLNWYDYGARMYMPEIGRWNGVDPLADDYTPISVYAYVANNPLSLVDPNGMEIIFTNEESEKQFNRIYASADDKTKAKLDQLRSSDVKYNINVSRELAQEGGSTLYNFNSEQLDINVNPAGYENDVIAMLGDELTHASQFENGEIGFVESGGESAVVGYDIQDEVDSKLGAMNAVEAVNENEGADLELTGTTKRFADAYNEASDEGKTEASEKFFKKDKVGKLYNKEFSSKKMGEQSNIKNEISNYINNGYNISDYIYRENGNTIRKNN</sequence>
<dbReference type="Proteomes" id="UP000798808">
    <property type="component" value="Unassembled WGS sequence"/>
</dbReference>
<evidence type="ECO:0000313" key="2">
    <source>
        <dbReference type="Proteomes" id="UP000798808"/>
    </source>
</evidence>
<dbReference type="InterPro" id="IPR022385">
    <property type="entry name" value="Rhs_assc_core"/>
</dbReference>